<dbReference type="EMBL" id="DPVG01000063">
    <property type="protein sequence ID" value="HCK23494.1"/>
    <property type="molecule type" value="Genomic_DNA"/>
</dbReference>
<dbReference type="GO" id="GO:0006302">
    <property type="term" value="P:double-strand break repair"/>
    <property type="evidence" value="ECO:0007669"/>
    <property type="project" value="InterPro"/>
</dbReference>
<dbReference type="Gene3D" id="3.40.50.300">
    <property type="entry name" value="P-loop containing nucleotide triphosphate hydrolases"/>
    <property type="match status" value="2"/>
</dbReference>
<evidence type="ECO:0000313" key="3">
    <source>
        <dbReference type="EMBL" id="HCK23494.1"/>
    </source>
</evidence>
<accession>A0A3D2SCB5</accession>
<dbReference type="PANTHER" id="PTHR32182:SF0">
    <property type="entry name" value="DNA REPLICATION AND REPAIR PROTEIN RECF"/>
    <property type="match status" value="1"/>
</dbReference>
<dbReference type="PANTHER" id="PTHR32182">
    <property type="entry name" value="DNA REPLICATION AND REPAIR PROTEIN RECF"/>
    <property type="match status" value="1"/>
</dbReference>
<dbReference type="InterPro" id="IPR038729">
    <property type="entry name" value="Rad50/SbcC_AAA"/>
</dbReference>
<evidence type="ECO:0000259" key="1">
    <source>
        <dbReference type="Pfam" id="PF13166"/>
    </source>
</evidence>
<organism evidence="3 4">
    <name type="scientific">Bacteroides graminisolvens</name>
    <dbReference type="NCBI Taxonomy" id="477666"/>
    <lineage>
        <taxon>Bacteria</taxon>
        <taxon>Pseudomonadati</taxon>
        <taxon>Bacteroidota</taxon>
        <taxon>Bacteroidia</taxon>
        <taxon>Bacteroidales</taxon>
        <taxon>Bacteroidaceae</taxon>
        <taxon>Bacteroides</taxon>
    </lineage>
</organism>
<dbReference type="InterPro" id="IPR026866">
    <property type="entry name" value="CR006_AAA"/>
</dbReference>
<dbReference type="InterPro" id="IPR027417">
    <property type="entry name" value="P-loop_NTPase"/>
</dbReference>
<dbReference type="AlphaFoldDB" id="A0A3D2SCB5"/>
<evidence type="ECO:0008006" key="5">
    <source>
        <dbReference type="Google" id="ProtNLM"/>
    </source>
</evidence>
<proteinExistence type="predicted"/>
<dbReference type="GO" id="GO:0000731">
    <property type="term" value="P:DNA synthesis involved in DNA repair"/>
    <property type="evidence" value="ECO:0007669"/>
    <property type="project" value="TreeGrafter"/>
</dbReference>
<feature type="domain" description="Protein CR006 P-loop" evidence="1">
    <location>
        <begin position="622"/>
        <end position="701"/>
    </location>
</feature>
<dbReference type="Pfam" id="PF13166">
    <property type="entry name" value="AAA_13"/>
    <property type="match status" value="1"/>
</dbReference>
<feature type="domain" description="Rad50/SbcC-type AAA" evidence="2">
    <location>
        <begin position="86"/>
        <end position="308"/>
    </location>
</feature>
<comment type="caution">
    <text evidence="3">The sequence shown here is derived from an EMBL/GenBank/DDBJ whole genome shotgun (WGS) entry which is preliminary data.</text>
</comment>
<reference evidence="3 4" key="1">
    <citation type="journal article" date="2018" name="Nat. Biotechnol.">
        <title>A standardized bacterial taxonomy based on genome phylogeny substantially revises the tree of life.</title>
        <authorList>
            <person name="Parks D.H."/>
            <person name="Chuvochina M."/>
            <person name="Waite D.W."/>
            <person name="Rinke C."/>
            <person name="Skarshewski A."/>
            <person name="Chaumeil P.A."/>
            <person name="Hugenholtz P."/>
        </authorList>
    </citation>
    <scope>NUCLEOTIDE SEQUENCE [LARGE SCALE GENOMIC DNA]</scope>
    <source>
        <strain evidence="3">UBA9667</strain>
    </source>
</reference>
<evidence type="ECO:0000259" key="2">
    <source>
        <dbReference type="Pfam" id="PF13476"/>
    </source>
</evidence>
<protein>
    <recommendedName>
        <fullName evidence="5">Protein CR006 P-loop domain-containing protein</fullName>
    </recommendedName>
</protein>
<dbReference type="SUPFAM" id="SSF52540">
    <property type="entry name" value="P-loop containing nucleoside triphosphate hydrolases"/>
    <property type="match status" value="1"/>
</dbReference>
<gene>
    <name evidence="3" type="ORF">DHW31_01695</name>
</gene>
<dbReference type="CDD" id="cd00267">
    <property type="entry name" value="ABC_ATPase"/>
    <property type="match status" value="1"/>
</dbReference>
<dbReference type="Pfam" id="PF13476">
    <property type="entry name" value="AAA_23"/>
    <property type="match status" value="1"/>
</dbReference>
<name>A0A3D2SCB5_9BACE</name>
<dbReference type="Proteomes" id="UP000263098">
    <property type="component" value="Unassembled WGS sequence"/>
</dbReference>
<sequence>MSTPILKNQIIDWLKNQPYWLQFSGNQILEGQSIDENLLSNTLIYFKEENGLKLVENEQTPVVFNVVETTIASTTNDIELQAIKDIENVNALISGQEIEINKNLTVIYGNNGTGKSGYIRLLNNAFYNSRGDKNILANVFNESANGQPTCKFVFSTNGGSFDKSYPSDKNCFEFSQYSVFDTQSVKVHLDNDNQLNFTPSGFDFFEKILQLFEELKSRINTEINSLKKPNPFLIHFQNDNDIKKAVESFNSQTDIEKLKAYATFSEEDAEKLEGIKKKISELKALNIQEKISAFEKLQRELTDFIQKQQSILNFLTQEKIDYYYGLLDKFFKTQTLVNAEGIASLEKYNIDLVGSQPWRDFVIAAKNYKIQIEDNKGEGNNYPVEGDRCLFCLQPISGNEKSLIDTYWKLLQSQAETELNRVKQDISNAIRELKNLPTVVFNDTTNLFGFLKHYHPVQAELWQKIVTDSENSKNNLIQNLENLNKELLVPVFTVNTSELNPISLKLKESIDELFKKKPDQEIATLTFQQNYLTDKSLLSKLLSQILEYISTCKWISKAENSLGAFRTNSLTSLQGSLFNQHITDKYTSTFEAECDFLKAPKFVDIRQQNSRLKTFRKLSIANTPASQILSEGEQRAISLADFLTEVQLNPQNKGVVFDDPVTSLDHQRRALIAERLVKLAVTKQVIIFTHDISFFSKLTHFAKVFNISSTQTTIRKIGDTIGVVSPDLPWITQKISDRVKYLRNALVRLAKLEKEGKEDEYSMMIKGWYGLLREAWERCVEERLFKGVIERFSGEIHTKPLERVEITSELVAMINEGMTQASNWVHDQAMGLNPPIPDVKKAEKDFELLVEFSEKCKTQ</sequence>
<dbReference type="GO" id="GO:0016887">
    <property type="term" value="F:ATP hydrolysis activity"/>
    <property type="evidence" value="ECO:0007669"/>
    <property type="project" value="InterPro"/>
</dbReference>
<evidence type="ECO:0000313" key="4">
    <source>
        <dbReference type="Proteomes" id="UP000263098"/>
    </source>
</evidence>